<feature type="domain" description="PHD-type" evidence="8">
    <location>
        <begin position="302"/>
        <end position="347"/>
    </location>
</feature>
<dbReference type="PANTHER" id="PTHR45975:SF2">
    <property type="entry name" value="NUCLEOSOME-REMODELING FACTOR SUBUNIT BPTF"/>
    <property type="match status" value="1"/>
</dbReference>
<evidence type="ECO:0000259" key="9">
    <source>
        <dbReference type="PROSITE" id="PS50827"/>
    </source>
</evidence>
<dbReference type="InterPro" id="IPR028941">
    <property type="entry name" value="WHIM2_dom"/>
</dbReference>
<dbReference type="PROSITE" id="PS50016">
    <property type="entry name" value="ZF_PHD_2"/>
    <property type="match status" value="1"/>
</dbReference>
<keyword evidence="10" id="KW-1185">Reference proteome</keyword>
<dbReference type="WBParaSite" id="PSAMB.scaffold8663size5950.g31631.t1">
    <property type="protein sequence ID" value="PSAMB.scaffold8663size5950.g31631.t1"/>
    <property type="gene ID" value="PSAMB.scaffold8663size5950.g31631"/>
</dbReference>
<dbReference type="InterPro" id="IPR018501">
    <property type="entry name" value="DDT_dom"/>
</dbReference>
<feature type="compositionally biased region" description="Polar residues" evidence="7">
    <location>
        <begin position="26"/>
        <end position="35"/>
    </location>
</feature>
<dbReference type="InterPro" id="IPR001965">
    <property type="entry name" value="Znf_PHD"/>
</dbReference>
<dbReference type="PROSITE" id="PS50827">
    <property type="entry name" value="DDT"/>
    <property type="match status" value="1"/>
</dbReference>
<dbReference type="AlphaFoldDB" id="A0A914XJD3"/>
<dbReference type="SMART" id="SM00249">
    <property type="entry name" value="PHD"/>
    <property type="match status" value="1"/>
</dbReference>
<dbReference type="PANTHER" id="PTHR45975">
    <property type="entry name" value="NUCLEOSOME-REMODELING FACTOR SUBUNIT BPTF"/>
    <property type="match status" value="1"/>
</dbReference>
<evidence type="ECO:0000256" key="5">
    <source>
        <dbReference type="ARBA" id="ARBA00023242"/>
    </source>
</evidence>
<feature type="compositionally biased region" description="Basic residues" evidence="7">
    <location>
        <begin position="7"/>
        <end position="24"/>
    </location>
</feature>
<feature type="compositionally biased region" description="Basic and acidic residues" evidence="7">
    <location>
        <begin position="105"/>
        <end position="118"/>
    </location>
</feature>
<dbReference type="GO" id="GO:0016589">
    <property type="term" value="C:NURF complex"/>
    <property type="evidence" value="ECO:0007669"/>
    <property type="project" value="InterPro"/>
</dbReference>
<evidence type="ECO:0000313" key="10">
    <source>
        <dbReference type="Proteomes" id="UP000887566"/>
    </source>
</evidence>
<reference evidence="11" key="1">
    <citation type="submission" date="2022-11" db="UniProtKB">
        <authorList>
            <consortium name="WormBaseParasite"/>
        </authorList>
    </citation>
    <scope>IDENTIFICATION</scope>
</reference>
<dbReference type="InterPro" id="IPR019786">
    <property type="entry name" value="Zinc_finger_PHD-type_CS"/>
</dbReference>
<evidence type="ECO:0000256" key="3">
    <source>
        <dbReference type="ARBA" id="ARBA00022771"/>
    </source>
</evidence>
<dbReference type="InterPro" id="IPR011011">
    <property type="entry name" value="Znf_FYVE_PHD"/>
</dbReference>
<protein>
    <submittedName>
        <fullName evidence="11">Uncharacterized protein</fullName>
    </submittedName>
</protein>
<keyword evidence="4" id="KW-0862">Zinc</keyword>
<feature type="domain" description="DDT" evidence="9">
    <location>
        <begin position="150"/>
        <end position="210"/>
    </location>
</feature>
<organism evidence="10 11">
    <name type="scientific">Plectus sambesii</name>
    <dbReference type="NCBI Taxonomy" id="2011161"/>
    <lineage>
        <taxon>Eukaryota</taxon>
        <taxon>Metazoa</taxon>
        <taxon>Ecdysozoa</taxon>
        <taxon>Nematoda</taxon>
        <taxon>Chromadorea</taxon>
        <taxon>Plectida</taxon>
        <taxon>Plectina</taxon>
        <taxon>Plectoidea</taxon>
        <taxon>Plectidae</taxon>
        <taxon>Plectus</taxon>
    </lineage>
</organism>
<dbReference type="Proteomes" id="UP000887566">
    <property type="component" value="Unplaced"/>
</dbReference>
<dbReference type="PROSITE" id="PS01359">
    <property type="entry name" value="ZF_PHD_1"/>
    <property type="match status" value="1"/>
</dbReference>
<evidence type="ECO:0000259" key="8">
    <source>
        <dbReference type="PROSITE" id="PS50016"/>
    </source>
</evidence>
<evidence type="ECO:0000256" key="4">
    <source>
        <dbReference type="ARBA" id="ARBA00022833"/>
    </source>
</evidence>
<dbReference type="GO" id="GO:0000978">
    <property type="term" value="F:RNA polymerase II cis-regulatory region sequence-specific DNA binding"/>
    <property type="evidence" value="ECO:0007669"/>
    <property type="project" value="TreeGrafter"/>
</dbReference>
<dbReference type="Pfam" id="PF15613">
    <property type="entry name" value="WSD"/>
    <property type="match status" value="1"/>
</dbReference>
<dbReference type="InterPro" id="IPR038028">
    <property type="entry name" value="BPTF"/>
</dbReference>
<dbReference type="InterPro" id="IPR013083">
    <property type="entry name" value="Znf_RING/FYVE/PHD"/>
</dbReference>
<dbReference type="GO" id="GO:0008270">
    <property type="term" value="F:zinc ion binding"/>
    <property type="evidence" value="ECO:0007669"/>
    <property type="project" value="UniProtKB-KW"/>
</dbReference>
<evidence type="ECO:0000256" key="6">
    <source>
        <dbReference type="PROSITE-ProRule" id="PRU00146"/>
    </source>
</evidence>
<accession>A0A914XJD3</accession>
<keyword evidence="5" id="KW-0539">Nucleus</keyword>
<feature type="region of interest" description="Disordered" evidence="7">
    <location>
        <begin position="1"/>
        <end position="119"/>
    </location>
</feature>
<evidence type="ECO:0000256" key="1">
    <source>
        <dbReference type="ARBA" id="ARBA00004123"/>
    </source>
</evidence>
<keyword evidence="2" id="KW-0479">Metal-binding</keyword>
<evidence type="ECO:0000256" key="2">
    <source>
        <dbReference type="ARBA" id="ARBA00022723"/>
    </source>
</evidence>
<evidence type="ECO:0000256" key="7">
    <source>
        <dbReference type="SAM" id="MobiDB-lite"/>
    </source>
</evidence>
<feature type="compositionally biased region" description="Acidic residues" evidence="7">
    <location>
        <begin position="83"/>
        <end position="96"/>
    </location>
</feature>
<dbReference type="SUPFAM" id="SSF57903">
    <property type="entry name" value="FYVE/PHD zinc finger"/>
    <property type="match status" value="1"/>
</dbReference>
<dbReference type="InterPro" id="IPR019787">
    <property type="entry name" value="Znf_PHD-finger"/>
</dbReference>
<keyword evidence="3 6" id="KW-0863">Zinc-finger</keyword>
<comment type="subcellular location">
    <subcellularLocation>
        <location evidence="1">Nucleus</location>
    </subcellularLocation>
</comment>
<dbReference type="Gene3D" id="3.30.40.10">
    <property type="entry name" value="Zinc/RING finger domain, C3HC4 (zinc finger)"/>
    <property type="match status" value="1"/>
</dbReference>
<dbReference type="Pfam" id="PF02791">
    <property type="entry name" value="DDT"/>
    <property type="match status" value="1"/>
</dbReference>
<evidence type="ECO:0000313" key="11">
    <source>
        <dbReference type="WBParaSite" id="PSAMB.scaffold8663size5950.g31631.t1"/>
    </source>
</evidence>
<name>A0A914XJD3_9BILA</name>
<dbReference type="SMART" id="SM00571">
    <property type="entry name" value="DDT"/>
    <property type="match status" value="1"/>
</dbReference>
<proteinExistence type="predicted"/>
<dbReference type="GO" id="GO:0006357">
    <property type="term" value="P:regulation of transcription by RNA polymerase II"/>
    <property type="evidence" value="ECO:0007669"/>
    <property type="project" value="InterPro"/>
</dbReference>
<sequence>MPARGRGSTRGRGGRGGGRGKKTGRPSNGASTSRKSTGRPWDDSDSDNARPDFYSDSDHSDLDSDDLSSPLRGKKTVIKLPGLEDEADDVDDEEMSEAGSFSADEQSRDQWSESRKTPTPDTFVCPWVEASDSLPALTLPPSSDDLLLPSNILFEALEVYEVCRTFYSSIKLSPFLFEDMCAALLAQEQSRLLAEMHINLLKLLLKDDEDEQIVFCPTDMNNTANIVIHLLEPMTYAEVLRQYIESDPMRFPADVLAAVSKGNYPFVPIRQRLTVLGWLCDRFLQSGEFRRIVRREGRIEHDEHCRDCGKPGNVILCDGCEACYHLVCTDLKTVPDGQWLCGICQLHKVVGVHDCTSPLDRSRQPIRQEPIGFDRHGRRYWYLVRRIFVQDENTGQLWYYSSLPQFRQLCALLDPVDYEWRLCAVFQDILPSIVKQMRTT</sequence>